<evidence type="ECO:0000256" key="6">
    <source>
        <dbReference type="SAM" id="Coils"/>
    </source>
</evidence>
<evidence type="ECO:0000256" key="5">
    <source>
        <dbReference type="HAMAP-Rule" id="MF_00040"/>
    </source>
</evidence>
<dbReference type="CDD" id="cd00520">
    <property type="entry name" value="RRF"/>
    <property type="match status" value="1"/>
</dbReference>
<protein>
    <recommendedName>
        <fullName evidence="5">Ribosome-recycling factor</fullName>
        <shortName evidence="5">RRF</shortName>
    </recommendedName>
    <alternativeName>
        <fullName evidence="5">Ribosome-releasing factor</fullName>
    </alternativeName>
</protein>
<gene>
    <name evidence="5" type="primary">frr</name>
    <name evidence="8" type="ORF">A2831_03295</name>
</gene>
<comment type="caution">
    <text evidence="8">The sequence shown here is derived from an EMBL/GenBank/DDBJ whole genome shotgun (WGS) entry which is preliminary data.</text>
</comment>
<dbReference type="InterPro" id="IPR023584">
    <property type="entry name" value="Ribosome_recyc_fac_dom"/>
</dbReference>
<proteinExistence type="inferred from homology"/>
<reference evidence="8 9" key="1">
    <citation type="journal article" date="2016" name="Nat. Commun.">
        <title>Thousands of microbial genomes shed light on interconnected biogeochemical processes in an aquifer system.</title>
        <authorList>
            <person name="Anantharaman K."/>
            <person name="Brown C.T."/>
            <person name="Hug L.A."/>
            <person name="Sharon I."/>
            <person name="Castelle C.J."/>
            <person name="Probst A.J."/>
            <person name="Thomas B.C."/>
            <person name="Singh A."/>
            <person name="Wilkins M.J."/>
            <person name="Karaoz U."/>
            <person name="Brodie E.L."/>
            <person name="Williams K.H."/>
            <person name="Hubbard S.S."/>
            <person name="Banfield J.F."/>
        </authorList>
    </citation>
    <scope>NUCLEOTIDE SEQUENCE [LARGE SCALE GENOMIC DNA]</scope>
</reference>
<accession>A0A1F8EZ02</accession>
<feature type="coiled-coil region" evidence="6">
    <location>
        <begin position="113"/>
        <end position="183"/>
    </location>
</feature>
<dbReference type="InterPro" id="IPR002661">
    <property type="entry name" value="Ribosome_recyc_fac"/>
</dbReference>
<comment type="function">
    <text evidence="5">Responsible for the release of ribosomes from messenger RNA at the termination of protein biosynthesis. May increase the efficiency of translation by recycling ribosomes from one round of translation to another.</text>
</comment>
<dbReference type="GO" id="GO:0043023">
    <property type="term" value="F:ribosomal large subunit binding"/>
    <property type="evidence" value="ECO:0007669"/>
    <property type="project" value="TreeGrafter"/>
</dbReference>
<evidence type="ECO:0000313" key="8">
    <source>
        <dbReference type="EMBL" id="OGN05718.1"/>
    </source>
</evidence>
<keyword evidence="4 5" id="KW-0648">Protein biosynthesis</keyword>
<evidence type="ECO:0000256" key="4">
    <source>
        <dbReference type="ARBA" id="ARBA00022917"/>
    </source>
</evidence>
<dbReference type="PANTHER" id="PTHR20982:SF3">
    <property type="entry name" value="MITOCHONDRIAL RIBOSOME RECYCLING FACTOR PSEUDO 1"/>
    <property type="match status" value="1"/>
</dbReference>
<dbReference type="FunFam" id="1.10.132.20:FF:000001">
    <property type="entry name" value="Ribosome-recycling factor"/>
    <property type="match status" value="1"/>
</dbReference>
<evidence type="ECO:0000259" key="7">
    <source>
        <dbReference type="Pfam" id="PF01765"/>
    </source>
</evidence>
<sequence length="183" mass="21258">MKDLINQKKGSFEGVLDFYKNDIASISTGRATPLLVEDVVVDAYGQRMHLKELATITAPEPRSLVIQPWDKAVLEAISGAIRKSDIGLNPVVDGPFIRLNIPSLTEERRKEFIKLLKQKTEESRVKIRRVREEVWHKLQAMEHEHEISEDDKFKAKEDLQKMVDEYNKKIEEFEKKKEQELMA</sequence>
<keyword evidence="3 5" id="KW-0963">Cytoplasm</keyword>
<evidence type="ECO:0000256" key="1">
    <source>
        <dbReference type="ARBA" id="ARBA00004496"/>
    </source>
</evidence>
<feature type="domain" description="Ribosome recycling factor" evidence="7">
    <location>
        <begin position="20"/>
        <end position="182"/>
    </location>
</feature>
<dbReference type="FunFam" id="3.30.1360.40:FF:000001">
    <property type="entry name" value="Ribosome-recycling factor"/>
    <property type="match status" value="1"/>
</dbReference>
<organism evidence="8 9">
    <name type="scientific">Candidatus Yanofskybacteria bacterium RIFCSPHIGHO2_01_FULL_44_17</name>
    <dbReference type="NCBI Taxonomy" id="1802668"/>
    <lineage>
        <taxon>Bacteria</taxon>
        <taxon>Candidatus Yanofskyibacteriota</taxon>
    </lineage>
</organism>
<comment type="similarity">
    <text evidence="2 5">Belongs to the RRF family.</text>
</comment>
<dbReference type="SUPFAM" id="SSF55194">
    <property type="entry name" value="Ribosome recycling factor, RRF"/>
    <property type="match status" value="1"/>
</dbReference>
<comment type="subcellular location">
    <subcellularLocation>
        <location evidence="1 5">Cytoplasm</location>
    </subcellularLocation>
</comment>
<dbReference type="Proteomes" id="UP000177507">
    <property type="component" value="Unassembled WGS sequence"/>
</dbReference>
<keyword evidence="6" id="KW-0175">Coiled coil</keyword>
<dbReference type="Pfam" id="PF01765">
    <property type="entry name" value="RRF"/>
    <property type="match status" value="1"/>
</dbReference>
<dbReference type="AlphaFoldDB" id="A0A1F8EZ02"/>
<dbReference type="Gene3D" id="3.30.1360.40">
    <property type="match status" value="1"/>
</dbReference>
<dbReference type="HAMAP" id="MF_00040">
    <property type="entry name" value="RRF"/>
    <property type="match status" value="1"/>
</dbReference>
<dbReference type="NCBIfam" id="TIGR00496">
    <property type="entry name" value="frr"/>
    <property type="match status" value="1"/>
</dbReference>
<dbReference type="InterPro" id="IPR036191">
    <property type="entry name" value="RRF_sf"/>
</dbReference>
<dbReference type="Gene3D" id="1.10.132.20">
    <property type="entry name" value="Ribosome-recycling factor"/>
    <property type="match status" value="1"/>
</dbReference>
<evidence type="ECO:0000256" key="3">
    <source>
        <dbReference type="ARBA" id="ARBA00022490"/>
    </source>
</evidence>
<dbReference type="STRING" id="1802668.A2831_03295"/>
<dbReference type="GO" id="GO:0006415">
    <property type="term" value="P:translational termination"/>
    <property type="evidence" value="ECO:0007669"/>
    <property type="project" value="UniProtKB-UniRule"/>
</dbReference>
<name>A0A1F8EZ02_9BACT</name>
<evidence type="ECO:0000256" key="2">
    <source>
        <dbReference type="ARBA" id="ARBA00005912"/>
    </source>
</evidence>
<evidence type="ECO:0000313" key="9">
    <source>
        <dbReference type="Proteomes" id="UP000177507"/>
    </source>
</evidence>
<dbReference type="PANTHER" id="PTHR20982">
    <property type="entry name" value="RIBOSOME RECYCLING FACTOR"/>
    <property type="match status" value="1"/>
</dbReference>
<dbReference type="GO" id="GO:0005737">
    <property type="term" value="C:cytoplasm"/>
    <property type="evidence" value="ECO:0007669"/>
    <property type="project" value="UniProtKB-SubCell"/>
</dbReference>
<dbReference type="EMBL" id="MGJI01000005">
    <property type="protein sequence ID" value="OGN05718.1"/>
    <property type="molecule type" value="Genomic_DNA"/>
</dbReference>